<evidence type="ECO:0000313" key="4">
    <source>
        <dbReference type="EMBL" id="KAK6619722.1"/>
    </source>
</evidence>
<evidence type="ECO:0000256" key="3">
    <source>
        <dbReference type="SAM" id="SignalP"/>
    </source>
</evidence>
<dbReference type="PANTHER" id="PTHR13234:SF69">
    <property type="entry name" value="GILT-LIKE PROTEIN 1"/>
    <property type="match status" value="1"/>
</dbReference>
<dbReference type="InterPro" id="IPR004911">
    <property type="entry name" value="Interferon-induced_GILT"/>
</dbReference>
<protein>
    <recommendedName>
        <fullName evidence="6">Gamma-interferon-inducible lysosomal thiol reductase</fullName>
    </recommendedName>
</protein>
<name>A0AAN8S0E4_POLSC</name>
<evidence type="ECO:0008006" key="6">
    <source>
        <dbReference type="Google" id="ProtNLM"/>
    </source>
</evidence>
<dbReference type="Pfam" id="PF03227">
    <property type="entry name" value="GILT"/>
    <property type="match status" value="1"/>
</dbReference>
<feature type="signal peptide" evidence="3">
    <location>
        <begin position="1"/>
        <end position="17"/>
    </location>
</feature>
<feature type="chain" id="PRO_5042898973" description="Gamma-interferon-inducible lysosomal thiol reductase" evidence="3">
    <location>
        <begin position="18"/>
        <end position="233"/>
    </location>
</feature>
<reference evidence="4 5" key="1">
    <citation type="submission" date="2023-10" db="EMBL/GenBank/DDBJ databases">
        <title>Genomes of two closely related lineages of the louse Polyplax serrata with different host specificities.</title>
        <authorList>
            <person name="Martinu J."/>
            <person name="Tarabai H."/>
            <person name="Stefka J."/>
            <person name="Hypsa V."/>
        </authorList>
    </citation>
    <scope>NUCLEOTIDE SEQUENCE [LARGE SCALE GENOMIC DNA]</scope>
    <source>
        <strain evidence="4">HR10_N</strain>
    </source>
</reference>
<evidence type="ECO:0000256" key="2">
    <source>
        <dbReference type="ARBA" id="ARBA00023180"/>
    </source>
</evidence>
<keyword evidence="3" id="KW-0732">Signal</keyword>
<keyword evidence="2" id="KW-0325">Glycoprotein</keyword>
<evidence type="ECO:0000256" key="1">
    <source>
        <dbReference type="ARBA" id="ARBA00005679"/>
    </source>
</evidence>
<dbReference type="AlphaFoldDB" id="A0AAN8S0E4"/>
<dbReference type="Proteomes" id="UP001372834">
    <property type="component" value="Unassembled WGS sequence"/>
</dbReference>
<gene>
    <name evidence="4" type="ORF">RUM43_012480</name>
</gene>
<organism evidence="4 5">
    <name type="scientific">Polyplax serrata</name>
    <name type="common">Common mouse louse</name>
    <dbReference type="NCBI Taxonomy" id="468196"/>
    <lineage>
        <taxon>Eukaryota</taxon>
        <taxon>Metazoa</taxon>
        <taxon>Ecdysozoa</taxon>
        <taxon>Arthropoda</taxon>
        <taxon>Hexapoda</taxon>
        <taxon>Insecta</taxon>
        <taxon>Pterygota</taxon>
        <taxon>Neoptera</taxon>
        <taxon>Paraneoptera</taxon>
        <taxon>Psocodea</taxon>
        <taxon>Troctomorpha</taxon>
        <taxon>Phthiraptera</taxon>
        <taxon>Anoplura</taxon>
        <taxon>Polyplacidae</taxon>
        <taxon>Polyplax</taxon>
    </lineage>
</organism>
<comment type="caution">
    <text evidence="4">The sequence shown here is derived from an EMBL/GenBank/DDBJ whole genome shotgun (WGS) entry which is preliminary data.</text>
</comment>
<sequence length="233" mass="25560">MWKFGCLFLTVAAVVSAAEKVPVTVYYESLCPDSIAFVTQQLVPAHNTRLRDYMDLQLVPYGKASHHRLADGQKWEFKCHHGPVECYGNKVHGCVLKQIPNEQNQLKYIDCLMKQAKTTRNEFPLSGCISGTDLSTVTACANGSYPVTNGADILAGYGDETAKLTPPLASVPTVVFNGAFNKSDQDLAQTDFKKVLCSYLENECPAECHSSASIASFSSVLVAILFYMAFRNL</sequence>
<comment type="similarity">
    <text evidence="1">Belongs to the GILT family.</text>
</comment>
<accession>A0AAN8S0E4</accession>
<dbReference type="GO" id="GO:0016671">
    <property type="term" value="F:oxidoreductase activity, acting on a sulfur group of donors, disulfide as acceptor"/>
    <property type="evidence" value="ECO:0007669"/>
    <property type="project" value="InterPro"/>
</dbReference>
<dbReference type="EMBL" id="JAWJWE010000040">
    <property type="protein sequence ID" value="KAK6619722.1"/>
    <property type="molecule type" value="Genomic_DNA"/>
</dbReference>
<proteinExistence type="inferred from homology"/>
<dbReference type="PANTHER" id="PTHR13234">
    <property type="entry name" value="GAMMA-INTERFERON INDUCIBLE LYSOSOMAL THIOL REDUCTASE GILT"/>
    <property type="match status" value="1"/>
</dbReference>
<evidence type="ECO:0000313" key="5">
    <source>
        <dbReference type="Proteomes" id="UP001372834"/>
    </source>
</evidence>